<sequence length="776" mass="87969">MEFDAQQQFSQEADQLLSTMPLFGTDSNEILATIPSLNTLTIQFNTPASFDPTWIQLTNNLIRQGETQPSWWNTPLGQHVAKHSMYEDRLMTKAEAAKVLGVSVGTISKLVSRGTLDSHEGKPYLSAVLNRLINPQRTGRPSKTSNTKKGKASDDRIKPILKWAGGKSQMLDTLLSRIPEHYNTYIEPFFGGGALFFALQPKNAVISDSNPELINLYIQVRDHVDEVIKLLRTYSNNKKQFLEVRALDWTSLSPAEAAARTLYLNKTCFNGLYRLNRKGQFNTPFGKYKNPTICNPEALYAASKALASTHIICGDYRTVLAEHAHANDFVFLDPPYIPVSAYSDFNRYTKEQFSIENHAQLAVEFNRLHSIGCHAMLTNSNHPLVHDLYNSYSIEVISTKRSVSCRSTTRTGEDTLVTAKPLPILIEPPSPDSPLRLSEQVSRYPATRFMGSKQKLLTNLWDVLSRFDFNSVVDLFSGSGIVSYMFKAQGKQVISNDYMAMSAVFTKAMVENQDTVLPRKKAQELLVDHGTDDFVTTTFKDLYYSDSDNHLIDVLRANIKELENPYEHAIAMTALIRACIKKRPRGIFTYVGHRYDDGRRDLKKSLAEQFLENVEAVNVAVFDNGKPNRSIRGDALRLTGVKPDLVYMDPPYYSPLSDNEYVRRYHFVEGLACDWQGVEMQEHTKTKKFKSYPTPFSTRAGASAAFETLFERHRDSILIISYSSNSEPSKEEMLAMLGKYKEHVEVVPVDYRYSFGTQRSSNANRNKVQEYFFLGW</sequence>
<proteinExistence type="inferred from homology"/>
<evidence type="ECO:0000313" key="8">
    <source>
        <dbReference type="EMBL" id="RYQ68870.1"/>
    </source>
</evidence>
<dbReference type="InterPro" id="IPR023095">
    <property type="entry name" value="Ade_MeTrfase_dom_2"/>
</dbReference>
<dbReference type="Proteomes" id="UP000293268">
    <property type="component" value="Unassembled WGS sequence"/>
</dbReference>
<dbReference type="EC" id="2.1.1.72" evidence="2 7"/>
<dbReference type="AlphaFoldDB" id="A0A4Q5BBM7"/>
<dbReference type="InterPro" id="IPR012327">
    <property type="entry name" value="MeTrfase_D12"/>
</dbReference>
<evidence type="ECO:0000256" key="2">
    <source>
        <dbReference type="ARBA" id="ARBA00011900"/>
    </source>
</evidence>
<evidence type="ECO:0000313" key="9">
    <source>
        <dbReference type="Proteomes" id="UP000293268"/>
    </source>
</evidence>
<reference evidence="8 9" key="1">
    <citation type="submission" date="2019-01" db="EMBL/GenBank/DDBJ databases">
        <title>Unveiling genomic diversity among members of the Bifidobacterium pseudolongum species, a widely distributed gut commensal of the animal kingdom.</title>
        <authorList>
            <person name="Lugli G.A."/>
            <person name="Duranti S."/>
            <person name="Albert K."/>
            <person name="Mancabelli L."/>
            <person name="Napoli S."/>
            <person name="Viappiani A."/>
            <person name="Anzalone R."/>
            <person name="Longhi G."/>
            <person name="Milani C."/>
            <person name="Turroni F."/>
            <person name="Alessandri G."/>
            <person name="Sela D.A."/>
            <person name="Van Sinderen D."/>
            <person name="Ventura M."/>
        </authorList>
    </citation>
    <scope>NUCLEOTIDE SEQUENCE [LARGE SCALE GENOMIC DNA]</scope>
    <source>
        <strain evidence="8 9">2072B</strain>
    </source>
</reference>
<dbReference type="InterPro" id="IPR002052">
    <property type="entry name" value="DNA_methylase_N6_adenine_CS"/>
</dbReference>
<dbReference type="Pfam" id="PF02086">
    <property type="entry name" value="MethyltransfD12"/>
    <property type="match status" value="2"/>
</dbReference>
<dbReference type="InterPro" id="IPR029063">
    <property type="entry name" value="SAM-dependent_MTases_sf"/>
</dbReference>
<dbReference type="GO" id="GO:0009007">
    <property type="term" value="F:site-specific DNA-methyltransferase (adenine-specific) activity"/>
    <property type="evidence" value="ECO:0007669"/>
    <property type="project" value="UniProtKB-UniRule"/>
</dbReference>
<organism evidence="8 9">
    <name type="scientific">Bifidobacterium pseudolongum subsp. globosum</name>
    <dbReference type="NCBI Taxonomy" id="1690"/>
    <lineage>
        <taxon>Bacteria</taxon>
        <taxon>Bacillati</taxon>
        <taxon>Actinomycetota</taxon>
        <taxon>Actinomycetes</taxon>
        <taxon>Bifidobacteriales</taxon>
        <taxon>Bifidobacteriaceae</taxon>
        <taxon>Bifidobacterium</taxon>
    </lineage>
</organism>
<dbReference type="RefSeq" id="WP_207214803.1">
    <property type="nucleotide sequence ID" value="NZ_RYTZ01000026.1"/>
</dbReference>
<keyword evidence="5 7" id="KW-0949">S-adenosyl-L-methionine</keyword>
<accession>A0A4Q5BBM7</accession>
<dbReference type="GO" id="GO:0032259">
    <property type="term" value="P:methylation"/>
    <property type="evidence" value="ECO:0007669"/>
    <property type="project" value="UniProtKB-KW"/>
</dbReference>
<dbReference type="GO" id="GO:1904047">
    <property type="term" value="F:S-adenosyl-L-methionine binding"/>
    <property type="evidence" value="ECO:0007669"/>
    <property type="project" value="TreeGrafter"/>
</dbReference>
<comment type="caution">
    <text evidence="8">The sequence shown here is derived from an EMBL/GenBank/DDBJ whole genome shotgun (WGS) entry which is preliminary data.</text>
</comment>
<evidence type="ECO:0000256" key="3">
    <source>
        <dbReference type="ARBA" id="ARBA00022603"/>
    </source>
</evidence>
<protein>
    <recommendedName>
        <fullName evidence="2 7">Site-specific DNA-methyltransferase (adenine-specific)</fullName>
        <ecNumber evidence="2 7">2.1.1.72</ecNumber>
    </recommendedName>
</protein>
<dbReference type="NCBIfam" id="TIGR00571">
    <property type="entry name" value="dam"/>
    <property type="match status" value="1"/>
</dbReference>
<evidence type="ECO:0000256" key="7">
    <source>
        <dbReference type="RuleBase" id="RU361257"/>
    </source>
</evidence>
<dbReference type="PROSITE" id="PS00092">
    <property type="entry name" value="N6_MTASE"/>
    <property type="match status" value="2"/>
</dbReference>
<evidence type="ECO:0000256" key="5">
    <source>
        <dbReference type="ARBA" id="ARBA00022691"/>
    </source>
</evidence>
<dbReference type="EMBL" id="SBKU01000005">
    <property type="protein sequence ID" value="RYQ68870.1"/>
    <property type="molecule type" value="Genomic_DNA"/>
</dbReference>
<keyword evidence="4 7" id="KW-0808">Transferase</keyword>
<dbReference type="GO" id="GO:0009307">
    <property type="term" value="P:DNA restriction-modification system"/>
    <property type="evidence" value="ECO:0007669"/>
    <property type="project" value="InterPro"/>
</dbReference>
<evidence type="ECO:0000256" key="1">
    <source>
        <dbReference type="ARBA" id="ARBA00006594"/>
    </source>
</evidence>
<comment type="catalytic activity">
    <reaction evidence="6 7">
        <text>a 2'-deoxyadenosine in DNA + S-adenosyl-L-methionine = an N(6)-methyl-2'-deoxyadenosine in DNA + S-adenosyl-L-homocysteine + H(+)</text>
        <dbReference type="Rhea" id="RHEA:15197"/>
        <dbReference type="Rhea" id="RHEA-COMP:12418"/>
        <dbReference type="Rhea" id="RHEA-COMP:12419"/>
        <dbReference type="ChEBI" id="CHEBI:15378"/>
        <dbReference type="ChEBI" id="CHEBI:57856"/>
        <dbReference type="ChEBI" id="CHEBI:59789"/>
        <dbReference type="ChEBI" id="CHEBI:90615"/>
        <dbReference type="ChEBI" id="CHEBI:90616"/>
        <dbReference type="EC" id="2.1.1.72"/>
    </reaction>
</comment>
<comment type="similarity">
    <text evidence="1 7">Belongs to the N(4)/N(6)-methyltransferase family.</text>
</comment>
<evidence type="ECO:0000256" key="6">
    <source>
        <dbReference type="ARBA" id="ARBA00047942"/>
    </source>
</evidence>
<dbReference type="PRINTS" id="PR00505">
    <property type="entry name" value="D12N6MTFRASE"/>
</dbReference>
<keyword evidence="3 7" id="KW-0489">Methyltransferase</keyword>
<dbReference type="PANTHER" id="PTHR30481">
    <property type="entry name" value="DNA ADENINE METHYLASE"/>
    <property type="match status" value="1"/>
</dbReference>
<gene>
    <name evidence="8" type="ORF">PG2072B_0664</name>
</gene>
<dbReference type="Gene3D" id="3.40.50.150">
    <property type="entry name" value="Vaccinia Virus protein VP39"/>
    <property type="match status" value="2"/>
</dbReference>
<name>A0A4Q5BBM7_9BIFI</name>
<evidence type="ECO:0000256" key="4">
    <source>
        <dbReference type="ARBA" id="ARBA00022679"/>
    </source>
</evidence>
<dbReference type="SUPFAM" id="SSF53335">
    <property type="entry name" value="S-adenosyl-L-methionine-dependent methyltransferases"/>
    <property type="match status" value="2"/>
</dbReference>
<dbReference type="GO" id="GO:0006298">
    <property type="term" value="P:mismatch repair"/>
    <property type="evidence" value="ECO:0007669"/>
    <property type="project" value="TreeGrafter"/>
</dbReference>
<dbReference type="PANTHER" id="PTHR30481:SF3">
    <property type="entry name" value="DNA ADENINE METHYLASE"/>
    <property type="match status" value="1"/>
</dbReference>
<dbReference type="Gene3D" id="1.10.1020.10">
    <property type="entry name" value="Adenine-specific Methyltransferase, Domain 2"/>
    <property type="match status" value="2"/>
</dbReference>
<dbReference type="GO" id="GO:0043565">
    <property type="term" value="F:sequence-specific DNA binding"/>
    <property type="evidence" value="ECO:0007669"/>
    <property type="project" value="TreeGrafter"/>
</dbReference>